<evidence type="ECO:0000313" key="6">
    <source>
        <dbReference type="EMBL" id="RKQ32692.1"/>
    </source>
</evidence>
<dbReference type="RefSeq" id="WP_121204688.1">
    <property type="nucleotide sequence ID" value="NZ_RBZP01000009.1"/>
</dbReference>
<dbReference type="EMBL" id="RBZP01000009">
    <property type="protein sequence ID" value="RKQ32692.1"/>
    <property type="molecule type" value="Genomic_DNA"/>
</dbReference>
<protein>
    <submittedName>
        <fullName evidence="6">RDD family protein</fullName>
    </submittedName>
</protein>
<dbReference type="Pfam" id="PF06271">
    <property type="entry name" value="RDD"/>
    <property type="match status" value="1"/>
</dbReference>
<keyword evidence="7" id="KW-1185">Reference proteome</keyword>
<gene>
    <name evidence="6" type="ORF">D8M06_12235</name>
</gene>
<evidence type="ECO:0000256" key="4">
    <source>
        <dbReference type="ARBA" id="ARBA00023136"/>
    </source>
</evidence>
<keyword evidence="4" id="KW-0472">Membrane</keyword>
<sequence length="130" mass="15005">MKTVTKKRTKAYLIDIAISTAATIGVEYFLRKKIKNEAFHALVTPTLVMWTLEYAQLRKSGQTFGYKKMGLALENDDDSELTPRQILKRMAYRDTLSTFDYLKDPKTFDGQLGEIFPHDRYSGTTVREIE</sequence>
<comment type="caution">
    <text evidence="6">The sequence shown here is derived from an EMBL/GenBank/DDBJ whole genome shotgun (WGS) entry which is preliminary data.</text>
</comment>
<comment type="subcellular location">
    <subcellularLocation>
        <location evidence="1">Membrane</location>
        <topology evidence="1">Multi-pass membrane protein</topology>
    </subcellularLocation>
</comment>
<evidence type="ECO:0000256" key="2">
    <source>
        <dbReference type="ARBA" id="ARBA00022692"/>
    </source>
</evidence>
<proteinExistence type="predicted"/>
<feature type="domain" description="RDD" evidence="5">
    <location>
        <begin position="7"/>
        <end position="91"/>
    </location>
</feature>
<dbReference type="AlphaFoldDB" id="A0A495A089"/>
<accession>A0A495A089</accession>
<organism evidence="6 7">
    <name type="scientific">Oceanobacillus halophilus</name>
    <dbReference type="NCBI Taxonomy" id="930130"/>
    <lineage>
        <taxon>Bacteria</taxon>
        <taxon>Bacillati</taxon>
        <taxon>Bacillota</taxon>
        <taxon>Bacilli</taxon>
        <taxon>Bacillales</taxon>
        <taxon>Bacillaceae</taxon>
        <taxon>Oceanobacillus</taxon>
    </lineage>
</organism>
<dbReference type="OrthoDB" id="2354892at2"/>
<evidence type="ECO:0000256" key="1">
    <source>
        <dbReference type="ARBA" id="ARBA00004141"/>
    </source>
</evidence>
<dbReference type="Proteomes" id="UP000269301">
    <property type="component" value="Unassembled WGS sequence"/>
</dbReference>
<reference evidence="6 7" key="1">
    <citation type="journal article" date="2016" name="Int. J. Syst. Evol. Microbiol.">
        <title>Oceanobacillus halophilus sp. nov., a novel moderately halophilic bacterium from a hypersaline lake.</title>
        <authorList>
            <person name="Amoozegar M.A."/>
            <person name="Bagheri M."/>
            <person name="Makhdoumi A."/>
            <person name="Nikou M.M."/>
            <person name="Fazeli S.A.S."/>
            <person name="Schumann P."/>
            <person name="Sproer C."/>
            <person name="Sanchez-Porro C."/>
            <person name="Ventosa A."/>
        </authorList>
    </citation>
    <scope>NUCLEOTIDE SEQUENCE [LARGE SCALE GENOMIC DNA]</scope>
    <source>
        <strain evidence="6 7">DSM 23996</strain>
    </source>
</reference>
<dbReference type="InterPro" id="IPR010432">
    <property type="entry name" value="RDD"/>
</dbReference>
<dbReference type="GO" id="GO:0016020">
    <property type="term" value="C:membrane"/>
    <property type="evidence" value="ECO:0007669"/>
    <property type="project" value="UniProtKB-SubCell"/>
</dbReference>
<evidence type="ECO:0000313" key="7">
    <source>
        <dbReference type="Proteomes" id="UP000269301"/>
    </source>
</evidence>
<keyword evidence="2" id="KW-0812">Transmembrane</keyword>
<name>A0A495A089_9BACI</name>
<evidence type="ECO:0000259" key="5">
    <source>
        <dbReference type="Pfam" id="PF06271"/>
    </source>
</evidence>
<keyword evidence="3" id="KW-1133">Transmembrane helix</keyword>
<evidence type="ECO:0000256" key="3">
    <source>
        <dbReference type="ARBA" id="ARBA00022989"/>
    </source>
</evidence>